<dbReference type="Gene3D" id="3.30.1740.10">
    <property type="entry name" value="Zinc finger, PARP-type"/>
    <property type="match status" value="1"/>
</dbReference>
<dbReference type="InterPro" id="IPR036957">
    <property type="entry name" value="Znf_PARP_sf"/>
</dbReference>
<gene>
    <name evidence="8" type="ORF">CCMP2556_LOCUS34535</name>
</gene>
<comment type="caution">
    <text evidence="8">The sequence shown here is derived from an EMBL/GenBank/DDBJ whole genome shotgun (WGS) entry which is preliminary data.</text>
</comment>
<feature type="region of interest" description="Disordered" evidence="6">
    <location>
        <begin position="417"/>
        <end position="491"/>
    </location>
</feature>
<feature type="compositionally biased region" description="Acidic residues" evidence="6">
    <location>
        <begin position="460"/>
        <end position="470"/>
    </location>
</feature>
<sequence>MTEGEEVAKLQAPLPSMPSSSEAPGIGLYVTVSFDDGPGTGLTALTSEDDACDERYWRFQEVHGFPPRFKVLFADGMTSFLKDLPNAEQGVLIDEDGDEHQYLKVEQLVVLDQQEREESKGMRRAPGGYGFIEVVEMDILRRTSCAGFFPSYLAYSRMLLSVKNLRRSAQQQRSHKQQEFQSVVRSKVHRSPKQMLAQHQAPQKEGPKKLRWSGPGAGPLVLRAGAEEAPAAGPNLVAEGEEAGGAGPAVENGSGGESVSAALAAAGVPREGATAGASARVIVEEAKTSRSVCRSCGMTVEKKSVRCGLQGYAGGRSVLLWAHASCFLKNLQVEYACTRRGRCKGSGEAFEVGQVRVAFEVGNHKSWWLPSEAARWTSLVVQLSGVALTSLLGIDELEEEHRGALLELLRSGAASSVQLKSSKAPKAKNKKPRATKPSKVPSRATADVDSGPAGQAEQALELEDKDDSDVELGILEPLPGCVPLDLDESDE</sequence>
<feature type="region of interest" description="Disordered" evidence="6">
    <location>
        <begin position="169"/>
        <end position="217"/>
    </location>
</feature>
<evidence type="ECO:0000256" key="2">
    <source>
        <dbReference type="ARBA" id="ARBA00022723"/>
    </source>
</evidence>
<dbReference type="PROSITE" id="PS50064">
    <property type="entry name" value="ZF_PARP_2"/>
    <property type="match status" value="1"/>
</dbReference>
<evidence type="ECO:0000256" key="4">
    <source>
        <dbReference type="ARBA" id="ARBA00022833"/>
    </source>
</evidence>
<proteinExistence type="predicted"/>
<name>A0ABP0P360_9DINO</name>
<evidence type="ECO:0000256" key="5">
    <source>
        <dbReference type="ARBA" id="ARBA00023242"/>
    </source>
</evidence>
<dbReference type="EMBL" id="CAXAMN010022485">
    <property type="protein sequence ID" value="CAK9070214.1"/>
    <property type="molecule type" value="Genomic_DNA"/>
</dbReference>
<feature type="region of interest" description="Disordered" evidence="6">
    <location>
        <begin position="1"/>
        <end position="21"/>
    </location>
</feature>
<feature type="compositionally biased region" description="Basic residues" evidence="6">
    <location>
        <begin position="423"/>
        <end position="436"/>
    </location>
</feature>
<comment type="subcellular location">
    <subcellularLocation>
        <location evidence="1">Nucleus</location>
    </subcellularLocation>
</comment>
<dbReference type="Proteomes" id="UP001642484">
    <property type="component" value="Unassembled WGS sequence"/>
</dbReference>
<accession>A0ABP0P360</accession>
<evidence type="ECO:0000256" key="3">
    <source>
        <dbReference type="ARBA" id="ARBA00022771"/>
    </source>
</evidence>
<feature type="domain" description="PARP-type" evidence="7">
    <location>
        <begin position="281"/>
        <end position="342"/>
    </location>
</feature>
<evidence type="ECO:0000259" key="7">
    <source>
        <dbReference type="PROSITE" id="PS50064"/>
    </source>
</evidence>
<reference evidence="8 9" key="1">
    <citation type="submission" date="2024-02" db="EMBL/GenBank/DDBJ databases">
        <authorList>
            <person name="Chen Y."/>
            <person name="Shah S."/>
            <person name="Dougan E. K."/>
            <person name="Thang M."/>
            <person name="Chan C."/>
        </authorList>
    </citation>
    <scope>NUCLEOTIDE SEQUENCE [LARGE SCALE GENOMIC DNA]</scope>
</reference>
<evidence type="ECO:0000313" key="9">
    <source>
        <dbReference type="Proteomes" id="UP001642484"/>
    </source>
</evidence>
<evidence type="ECO:0000313" key="8">
    <source>
        <dbReference type="EMBL" id="CAK9070214.1"/>
    </source>
</evidence>
<keyword evidence="3" id="KW-0863">Zinc-finger</keyword>
<dbReference type="InterPro" id="IPR001510">
    <property type="entry name" value="Znf_PARP"/>
</dbReference>
<keyword evidence="2" id="KW-0479">Metal-binding</keyword>
<keyword evidence="5" id="KW-0539">Nucleus</keyword>
<dbReference type="SUPFAM" id="SSF57716">
    <property type="entry name" value="Glucocorticoid receptor-like (DNA-binding domain)"/>
    <property type="match status" value="1"/>
</dbReference>
<protein>
    <recommendedName>
        <fullName evidence="7">PARP-type domain-containing protein</fullName>
    </recommendedName>
</protein>
<keyword evidence="9" id="KW-1185">Reference proteome</keyword>
<evidence type="ECO:0000256" key="6">
    <source>
        <dbReference type="SAM" id="MobiDB-lite"/>
    </source>
</evidence>
<dbReference type="SMART" id="SM01336">
    <property type="entry name" value="zf-PARP"/>
    <property type="match status" value="1"/>
</dbReference>
<keyword evidence="4" id="KW-0862">Zinc</keyword>
<evidence type="ECO:0000256" key="1">
    <source>
        <dbReference type="ARBA" id="ARBA00004123"/>
    </source>
</evidence>
<organism evidence="8 9">
    <name type="scientific">Durusdinium trenchii</name>
    <dbReference type="NCBI Taxonomy" id="1381693"/>
    <lineage>
        <taxon>Eukaryota</taxon>
        <taxon>Sar</taxon>
        <taxon>Alveolata</taxon>
        <taxon>Dinophyceae</taxon>
        <taxon>Suessiales</taxon>
        <taxon>Symbiodiniaceae</taxon>
        <taxon>Durusdinium</taxon>
    </lineage>
</organism>
<feature type="region of interest" description="Disordered" evidence="6">
    <location>
        <begin position="237"/>
        <end position="256"/>
    </location>
</feature>